<dbReference type="Gene3D" id="2.30.30.100">
    <property type="match status" value="1"/>
</dbReference>
<reference evidence="2 3" key="1">
    <citation type="submission" date="2016-07" db="EMBL/GenBank/DDBJ databases">
        <title>Pervasive Adenine N6-methylation of Active Genes in Fungi.</title>
        <authorList>
            <consortium name="DOE Joint Genome Institute"/>
            <person name="Mondo S.J."/>
            <person name="Dannebaum R.O."/>
            <person name="Kuo R.C."/>
            <person name="Labutti K."/>
            <person name="Haridas S."/>
            <person name="Kuo A."/>
            <person name="Salamov A."/>
            <person name="Ahrendt S.R."/>
            <person name="Lipzen A."/>
            <person name="Sullivan W."/>
            <person name="Andreopoulos W.B."/>
            <person name="Clum A."/>
            <person name="Lindquist E."/>
            <person name="Daum C."/>
            <person name="Ramamoorthy G.K."/>
            <person name="Gryganskyi A."/>
            <person name="Culley D."/>
            <person name="Magnuson J.K."/>
            <person name="James T.Y."/>
            <person name="O'Malley M.A."/>
            <person name="Stajich J.E."/>
            <person name="Spatafora J.W."/>
            <person name="Visel A."/>
            <person name="Grigoriev I.V."/>
        </authorList>
    </citation>
    <scope>NUCLEOTIDE SEQUENCE [LARGE SCALE GENOMIC DNA]</scope>
    <source>
        <strain evidence="2 3">NRRL 2496</strain>
    </source>
</reference>
<accession>A0A1X2H0A3</accession>
<dbReference type="InterPro" id="IPR010920">
    <property type="entry name" value="LSM_dom_sf"/>
</dbReference>
<feature type="domain" description="Sm" evidence="1">
    <location>
        <begin position="15"/>
        <end position="86"/>
    </location>
</feature>
<dbReference type="PROSITE" id="PS52002">
    <property type="entry name" value="SM"/>
    <property type="match status" value="1"/>
</dbReference>
<dbReference type="PANTHER" id="PTHR10701">
    <property type="entry name" value="SMALL NUCLEAR RIBONUCLEOPROTEIN-ASSOCIATED PROTEIN B AND N"/>
    <property type="match status" value="1"/>
</dbReference>
<dbReference type="OrthoDB" id="368909at2759"/>
<sequence>MHKSIMNRMMLGEPDNVKELRSCLNFKARVHISDGRVFIGTFVCTDKQKNIILAHTEEFRGREQRLVGLVMIPGKHLVKIETEDLDTI</sequence>
<dbReference type="EMBL" id="MCGN01000012">
    <property type="protein sequence ID" value="ORY90499.1"/>
    <property type="molecule type" value="Genomic_DNA"/>
</dbReference>
<dbReference type="GO" id="GO:0031417">
    <property type="term" value="C:NatC complex"/>
    <property type="evidence" value="ECO:0007669"/>
    <property type="project" value="InterPro"/>
</dbReference>
<dbReference type="InterPro" id="IPR034110">
    <property type="entry name" value="LSMD1_Sm"/>
</dbReference>
<evidence type="ECO:0000313" key="2">
    <source>
        <dbReference type="EMBL" id="ORY90499.1"/>
    </source>
</evidence>
<dbReference type="FunCoup" id="A0A1X2H0A3">
    <property type="interactions" value="99"/>
</dbReference>
<dbReference type="AlphaFoldDB" id="A0A1X2H0A3"/>
<dbReference type="InterPro" id="IPR001163">
    <property type="entry name" value="Sm_dom_euk/arc"/>
</dbReference>
<dbReference type="SUPFAM" id="SSF50182">
    <property type="entry name" value="Sm-like ribonucleoproteins"/>
    <property type="match status" value="1"/>
</dbReference>
<proteinExistence type="predicted"/>
<comment type="caution">
    <text evidence="2">The sequence shown here is derived from an EMBL/GenBank/DDBJ whole genome shotgun (WGS) entry which is preliminary data.</text>
</comment>
<dbReference type="InterPro" id="IPR047575">
    <property type="entry name" value="Sm"/>
</dbReference>
<evidence type="ECO:0000313" key="3">
    <source>
        <dbReference type="Proteomes" id="UP000242180"/>
    </source>
</evidence>
<dbReference type="SMART" id="SM00651">
    <property type="entry name" value="Sm"/>
    <property type="match status" value="1"/>
</dbReference>
<dbReference type="CDD" id="cd06168">
    <property type="entry name" value="LSMD1"/>
    <property type="match status" value="1"/>
</dbReference>
<dbReference type="PANTHER" id="PTHR10701:SF5">
    <property type="entry name" value="N-ALPHA-ACETYLTRANSFERASE 38, NATC AUXILIARY SUBUNIT"/>
    <property type="match status" value="1"/>
</dbReference>
<dbReference type="STRING" id="13706.A0A1X2H0A3"/>
<gene>
    <name evidence="2" type="ORF">BCR43DRAFT_499400</name>
</gene>
<evidence type="ECO:0000259" key="1">
    <source>
        <dbReference type="PROSITE" id="PS52002"/>
    </source>
</evidence>
<name>A0A1X2H0A3_SYNRA</name>
<organism evidence="2 3">
    <name type="scientific">Syncephalastrum racemosum</name>
    <name type="common">Filamentous fungus</name>
    <dbReference type="NCBI Taxonomy" id="13706"/>
    <lineage>
        <taxon>Eukaryota</taxon>
        <taxon>Fungi</taxon>
        <taxon>Fungi incertae sedis</taxon>
        <taxon>Mucoromycota</taxon>
        <taxon>Mucoromycotina</taxon>
        <taxon>Mucoromycetes</taxon>
        <taxon>Mucorales</taxon>
        <taxon>Syncephalastraceae</taxon>
        <taxon>Syncephalastrum</taxon>
    </lineage>
</organism>
<dbReference type="InterPro" id="IPR050914">
    <property type="entry name" value="snRNP_SmB/NAA38-like"/>
</dbReference>
<dbReference type="Pfam" id="PF01423">
    <property type="entry name" value="LSM"/>
    <property type="match status" value="1"/>
</dbReference>
<dbReference type="Proteomes" id="UP000242180">
    <property type="component" value="Unassembled WGS sequence"/>
</dbReference>
<dbReference type="GO" id="GO:0003723">
    <property type="term" value="F:RNA binding"/>
    <property type="evidence" value="ECO:0007669"/>
    <property type="project" value="InterPro"/>
</dbReference>
<keyword evidence="3" id="KW-1185">Reference proteome</keyword>
<dbReference type="OMA" id="VMIPWRL"/>
<protein>
    <recommendedName>
        <fullName evidence="1">Sm domain-containing protein</fullName>
    </recommendedName>
</protein>
<dbReference type="InParanoid" id="A0A1X2H0A3"/>